<organism evidence="2 3">
    <name type="scientific">Candida glabrata</name>
    <name type="common">Yeast</name>
    <name type="synonym">Torulopsis glabrata</name>
    <dbReference type="NCBI Taxonomy" id="5478"/>
    <lineage>
        <taxon>Eukaryota</taxon>
        <taxon>Fungi</taxon>
        <taxon>Dikarya</taxon>
        <taxon>Ascomycota</taxon>
        <taxon>Saccharomycotina</taxon>
        <taxon>Saccharomycetes</taxon>
        <taxon>Saccharomycetales</taxon>
        <taxon>Saccharomycetaceae</taxon>
        <taxon>Nakaseomyces</taxon>
    </lineage>
</organism>
<dbReference type="VEuPathDB" id="FungiDB:GWK60_I01815"/>
<dbReference type="PANTHER" id="PTHR21663">
    <property type="entry name" value="HYPOTHETICAL HEAT DOMAIN-CONTAINING"/>
    <property type="match status" value="1"/>
</dbReference>
<dbReference type="VEuPathDB" id="FungiDB:GVI51_I06149"/>
<dbReference type="GO" id="GO:0042147">
    <property type="term" value="P:retrograde transport, endosome to Golgi"/>
    <property type="evidence" value="ECO:0007669"/>
    <property type="project" value="EnsemblFungi"/>
</dbReference>
<dbReference type="GO" id="GO:0008104">
    <property type="term" value="P:intracellular protein localization"/>
    <property type="evidence" value="ECO:0007669"/>
    <property type="project" value="EnsemblFungi"/>
</dbReference>
<dbReference type="InterPro" id="IPR016024">
    <property type="entry name" value="ARM-type_fold"/>
</dbReference>
<evidence type="ECO:0000259" key="1">
    <source>
        <dbReference type="Pfam" id="PF25808"/>
    </source>
</evidence>
<dbReference type="GO" id="GO:0005794">
    <property type="term" value="C:Golgi apparatus"/>
    <property type="evidence" value="ECO:0007669"/>
    <property type="project" value="TreeGrafter"/>
</dbReference>
<protein>
    <submittedName>
        <fullName evidence="2">AP-1 accessory protein LAA1</fullName>
    </submittedName>
</protein>
<dbReference type="GO" id="GO:0016020">
    <property type="term" value="C:membrane"/>
    <property type="evidence" value="ECO:0007669"/>
    <property type="project" value="TreeGrafter"/>
</dbReference>
<proteinExistence type="predicted"/>
<dbReference type="GO" id="GO:0035653">
    <property type="term" value="P:clathrin-coated vesicle cargo loading, AP-1-mediated"/>
    <property type="evidence" value="ECO:0007669"/>
    <property type="project" value="EnsemblFungi"/>
</dbReference>
<dbReference type="GO" id="GO:0005829">
    <property type="term" value="C:cytosol"/>
    <property type="evidence" value="ECO:0007669"/>
    <property type="project" value="GOC"/>
</dbReference>
<evidence type="ECO:0000313" key="2">
    <source>
        <dbReference type="EMBL" id="KTB05450.1"/>
    </source>
</evidence>
<dbReference type="InterPro" id="IPR057981">
    <property type="entry name" value="TPR_LAA1-like_C"/>
</dbReference>
<dbReference type="VEuPathDB" id="FungiDB:CAGL0I06358g"/>
<dbReference type="InterPro" id="IPR046837">
    <property type="entry name" value="Laa1/Sip1/HEATR5-like_HEAT"/>
</dbReference>
<dbReference type="Pfam" id="PF20210">
    <property type="entry name" value="Laa1_Sip1_HTR5"/>
    <property type="match status" value="1"/>
</dbReference>
<sequence>MAAQSLLELIRASNDLNSTLMKWTIDCIEYAATLDDESKIISTEDMETIKIKKNEITEYIKYSTSLESEENQNSHLVILKLSYLCTLLLKLLQDEEGGAIFDMAELLTKILNDEIVCSTEDDSDKKKKKKLSSSKSSTHSIAKDIASTILIQMNETFPKDLSTLAPIIMTTALKCLKKNIEKSKYRHATYMTTLMQLINRVVRFANERDVDQQIYAKISKFSKSIFDSMATDNQEYPIEFIASLLDIWSHHYTSDTYIKEHKNDLLEHIHSKLCVSIMGIYAFSNDKTRIVFARTIADILFSLHFSKQLISLEDALDFYVQLFCESKSRDIKSGCFESLIHFISLNNNVNHSYLKGTNYLKIVKHLSTIFLDYNIKKKHLDSLSRYMRYFTYMHRIFLPRIGESSKCQMLLNIVAIKTDDSEGGTEEVIKTLSQSVENQWATMVQLNLLTLLLEDLSSTFATDKSLALKMKDALEELVVSNIFALRIFSTETFVTFLKQFPSFISDVIEKGLTALTKNFENTENFDFSVNHGLAYMIANLIKICDSDFVPYELIMRITVFATSYIKNHTTTTNGDVYFKGLICWILMTGLMNYPDEQYINMQKPQLQLFWKVLLTHTFSYNSEDELYKNLEIRNHAMACLISFLNNCKIDEDLANQVSYLLTKCSNFNHSVSTKSKNIDNALIQNEHRILQVYLCLRKFIKSDFNSSLLILILRNFSDVNLYTMKTTSILNSVKKIGGKKSDSKDDDKDPVVDYSVSSLLRQSDPFAYGLSSKIFDDQNGKESIEYPMSELKYTDIKHWFQPYEFEVKRAVSPTILFDSLSMLYKNLPPLDHDVVRVTTSLIDSSMELFATVFPYLNRKIQYSVIESLNLSMFSKMTVPMRSVAVSANVCTTLHDTLTHIHNSNLTLDNDVGQLLLESIRKIEFFNDSYIATKKANCVGLIIAAMCRGVNEEDAKALLNDQTAKIINQIAETDEPYLRTFEILSLANIYKYTLQASFFSTILDVIKTLIKDPHPVVHYWSLKALNIFLEKHYQLDTSETGTILELLDEILLTDKYGIFGSSIINANYFSEYNSHHLVGEITCTITEILGPNLSFLNEIESEIFKELSVSLLLSNDIVSQYMALKIYENISTFKVVGLLKDNLFIKIITDILDNNISIGIGSNVFNSALTINNEVFPSSASTTACLKVLEIVTQLIRLQKGSLLPEKLEVVTWRILNLFPSNEIVISYFEEYLLNTMSEIPNWLAKLVKIFNTSADRLFEDSNIAKRAQKLDKDSENYKSNKEYSEGFANEVNETSGKEVTNDHIHWRFRKVLTRMILQVCHEGFSSDSIQENIREQIPTLIKLAHQLSSISNEEMRLGGLNIIKLLLTRYAYIKDADTNDYVLGIQEAQITSAIMPSFNWGSSPEVIRLAIEVAGDLITSDVIPLGNLPRVSKLLVSGLSFFSDSTTNMKVMGIEVQTQKAKRKIELGILNAWADIVQTAYVNEDKELISFSKEYWPILVPLWIVSLREYIMIKYEEEKKQVTKETSQSGSVNKKQLYDSVWLNFIQGISCVMEHDLSVVLKSLDENELEGFTYILVIQCFEEIVRNIDNSLVKLDVLRVLSCILKCPLPLDFIFEEDLNTEITDILSRLVTTGSLQEKTFLIEILDSLMKKYISINDTHELFLSGIDKMYELLRLIMLIIKDLLPFVQHTVSETTNSGKELNSMEVNLLRKTFKVLEQNIPSFDAIFKLDLYACLLFVIGRIFLSDSNEALVPVILPLLKSIITDLVKSNEQKMLDIFYFSLEEQLVNSITSESSMATYLLMITNGYNSIAESTLDTIADHLIAGLKDENSIDLTAHAIRSILKQSNSLPACSYLTRKLLPLMYNDVVKGSINSVSANIIISLVVYFATTISKDEKTSFSKSVSIAILFIIAHAKSFPNHKDIAIRELNRIVSLEPTIVKEIIASLNDDQKAALDTMAGLKTDIKQPANDHTVNLKSFAR</sequence>
<accession>A0A0W0DN15</accession>
<gene>
    <name evidence="2" type="ORF">AO440_002610</name>
</gene>
<name>A0A0W0DN15_CANGB</name>
<reference evidence="2 3" key="1">
    <citation type="submission" date="2015-10" db="EMBL/GenBank/DDBJ databases">
        <title>Draft genomes sequences of Candida glabrata isolates 1A, 1B, 2A, 2B, 3A and 3B.</title>
        <authorList>
            <person name="Haavelsrud O.E."/>
            <person name="Gaustad P."/>
        </authorList>
    </citation>
    <scope>NUCLEOTIDE SEQUENCE [LARGE SCALE GENOMIC DNA]</scope>
    <source>
        <strain evidence="2">910700640</strain>
    </source>
</reference>
<dbReference type="Pfam" id="PF25808">
    <property type="entry name" value="TPR_LAA1_C"/>
    <property type="match status" value="1"/>
</dbReference>
<dbReference type="PhylomeDB" id="A0A0W0DN15"/>
<dbReference type="GO" id="GO:0006897">
    <property type="term" value="P:endocytosis"/>
    <property type="evidence" value="ECO:0007669"/>
    <property type="project" value="TreeGrafter"/>
</dbReference>
<dbReference type="PANTHER" id="PTHR21663:SF0">
    <property type="entry name" value="HEAT REPEAT-CONTAINING PROTEIN 5B"/>
    <property type="match status" value="1"/>
</dbReference>
<feature type="domain" description="LAA1-like C-terminal TPR repeats" evidence="1">
    <location>
        <begin position="1814"/>
        <end position="1956"/>
    </location>
</feature>
<dbReference type="SUPFAM" id="SSF48371">
    <property type="entry name" value="ARM repeat"/>
    <property type="match status" value="3"/>
</dbReference>
<dbReference type="VEuPathDB" id="FungiDB:B1J91_I06358g"/>
<dbReference type="Proteomes" id="UP000054886">
    <property type="component" value="Unassembled WGS sequence"/>
</dbReference>
<comment type="caution">
    <text evidence="2">The sequence shown here is derived from an EMBL/GenBank/DDBJ whole genome shotgun (WGS) entry which is preliminary data.</text>
</comment>
<dbReference type="InterPro" id="IPR040108">
    <property type="entry name" value="Laa1/Sip1/HEATR5"/>
</dbReference>
<dbReference type="GO" id="GO:0030139">
    <property type="term" value="C:endocytic vesicle"/>
    <property type="evidence" value="ECO:0007669"/>
    <property type="project" value="TreeGrafter"/>
</dbReference>
<dbReference type="OMA" id="WEFKLFI"/>
<evidence type="ECO:0000313" key="3">
    <source>
        <dbReference type="Proteomes" id="UP000054886"/>
    </source>
</evidence>
<dbReference type="EMBL" id="LLZZ01000113">
    <property type="protein sequence ID" value="KTB05450.1"/>
    <property type="molecule type" value="Genomic_DNA"/>
</dbReference>